<dbReference type="GO" id="GO:0004566">
    <property type="term" value="F:beta-glucuronidase activity"/>
    <property type="evidence" value="ECO:0007669"/>
    <property type="project" value="TreeGrafter"/>
</dbReference>
<dbReference type="InterPro" id="IPR006104">
    <property type="entry name" value="Glyco_hydro_2_N"/>
</dbReference>
<dbReference type="AlphaFoldDB" id="A0A1I3D2X6"/>
<evidence type="ECO:0000256" key="1">
    <source>
        <dbReference type="ARBA" id="ARBA00007401"/>
    </source>
</evidence>
<dbReference type="Pfam" id="PF02836">
    <property type="entry name" value="Glyco_hydro_2_C"/>
    <property type="match status" value="1"/>
</dbReference>
<feature type="domain" description="Glycosyl hydrolases family 2 sugar binding" evidence="5">
    <location>
        <begin position="88"/>
        <end position="195"/>
    </location>
</feature>
<dbReference type="GO" id="GO:0019391">
    <property type="term" value="P:glucuronoside catabolic process"/>
    <property type="evidence" value="ECO:0007669"/>
    <property type="project" value="TreeGrafter"/>
</dbReference>
<evidence type="ECO:0000259" key="4">
    <source>
        <dbReference type="Pfam" id="PF02836"/>
    </source>
</evidence>
<dbReference type="SUPFAM" id="SSF49303">
    <property type="entry name" value="beta-Galactosidase/glucuronidase domain"/>
    <property type="match status" value="1"/>
</dbReference>
<evidence type="ECO:0000313" key="6">
    <source>
        <dbReference type="EMBL" id="SFH81100.1"/>
    </source>
</evidence>
<feature type="domain" description="Glycoside hydrolase family 2 catalytic" evidence="4">
    <location>
        <begin position="289"/>
        <end position="561"/>
    </location>
</feature>
<keyword evidence="2" id="KW-0378">Hydrolase</keyword>
<dbReference type="PANTHER" id="PTHR10066:SF67">
    <property type="entry name" value="BETA-GLUCURONIDASE"/>
    <property type="match status" value="1"/>
</dbReference>
<dbReference type="PRINTS" id="PR00132">
    <property type="entry name" value="GLHYDRLASE2"/>
</dbReference>
<dbReference type="RefSeq" id="WP_218146424.1">
    <property type="nucleotide sequence ID" value="NZ_FOQO01000001.1"/>
</dbReference>
<dbReference type="SUPFAM" id="SSF51445">
    <property type="entry name" value="(Trans)glycosidases"/>
    <property type="match status" value="1"/>
</dbReference>
<gene>
    <name evidence="6" type="ORF">SAMN05444682_101295</name>
</gene>
<dbReference type="InterPro" id="IPR013783">
    <property type="entry name" value="Ig-like_fold"/>
</dbReference>
<dbReference type="STRING" id="1477437.SAMN05444682_101295"/>
<keyword evidence="7" id="KW-1185">Reference proteome</keyword>
<dbReference type="InterPro" id="IPR006101">
    <property type="entry name" value="Glyco_hydro_2"/>
</dbReference>
<keyword evidence="3" id="KW-0326">Glycosidase</keyword>
<dbReference type="EMBL" id="FOQO01000001">
    <property type="protein sequence ID" value="SFH81100.1"/>
    <property type="molecule type" value="Genomic_DNA"/>
</dbReference>
<reference evidence="6 7" key="1">
    <citation type="submission" date="2016-10" db="EMBL/GenBank/DDBJ databases">
        <authorList>
            <person name="de Groot N.N."/>
        </authorList>
    </citation>
    <scope>NUCLEOTIDE SEQUENCE [LARGE SCALE GENOMIC DNA]</scope>
    <source>
        <strain evidence="6 7">RK1</strain>
    </source>
</reference>
<name>A0A1I3D2X6_9SPHI</name>
<evidence type="ECO:0000259" key="5">
    <source>
        <dbReference type="Pfam" id="PF02837"/>
    </source>
</evidence>
<evidence type="ECO:0000313" key="7">
    <source>
        <dbReference type="Proteomes" id="UP000198670"/>
    </source>
</evidence>
<dbReference type="PANTHER" id="PTHR10066">
    <property type="entry name" value="BETA-GLUCURONIDASE"/>
    <property type="match status" value="1"/>
</dbReference>
<dbReference type="Gene3D" id="2.60.120.260">
    <property type="entry name" value="Galactose-binding domain-like"/>
    <property type="match status" value="1"/>
</dbReference>
<dbReference type="SUPFAM" id="SSF49785">
    <property type="entry name" value="Galactose-binding domain-like"/>
    <property type="match status" value="1"/>
</dbReference>
<comment type="similarity">
    <text evidence="1">Belongs to the glycosyl hydrolase 2 family.</text>
</comment>
<evidence type="ECO:0000256" key="3">
    <source>
        <dbReference type="ARBA" id="ARBA00023295"/>
    </source>
</evidence>
<dbReference type="InterPro" id="IPR017853">
    <property type="entry name" value="GH"/>
</dbReference>
<accession>A0A1I3D2X6</accession>
<dbReference type="GO" id="GO:0030246">
    <property type="term" value="F:carbohydrate binding"/>
    <property type="evidence" value="ECO:0007669"/>
    <property type="project" value="TreeGrafter"/>
</dbReference>
<sequence>MNNLFILLGLTLGPVFPLLTVAQPTMTNVAGRNSISLNGDWQTIVDWYDRGEQRRIYLDEPPKNKNAFNEYSFADETLTVPGDWNSQRATLEYYEGIIWYKKELHLDTKPGERLFIHFGAANYRTKVYLNGQLLGVHEGGFTPFQFEVTDHANKGLNKLIVKVDNRRISDGIPALNFDWWNYGGITRDVSLIATPASYIADYFIQLKKGSQDTIAGWLQLNDNEGSENIALSLPDANIRHTFRTDADGYVSFAFHAGVERWSPSNPKLYQVEITSDHDQIREKIGFRNIDVKGDELLLNGEPVFLKGISIHEEIPQRKSRVSSEADVMQLLLQARELGCNFIRTAHYPQHEYLIRKAEEMGFMVWEEIPIWQGVDFTSPEITGKAQAMLRDMITRDKNRCGVIIWSLSNETRPAPDRNRVLRELASFSRTMDPTRLIASAFDQFKYSGNKIIIDDPLSEDLDLLAANKYMGWYTPWPAGPGNIRWETTYKKPLIISEFGAEAVYGNHGTADTASSWTEEYQAKVMEDNIRMFRSNLQLRGVCPWVLADFRSPTRMHSTYQNGWNRKGLLSEYGEKKKAWYIIRDYFSTHSRL</sequence>
<dbReference type="Gene3D" id="2.60.40.10">
    <property type="entry name" value="Immunoglobulins"/>
    <property type="match status" value="1"/>
</dbReference>
<protein>
    <submittedName>
        <fullName evidence="6">Beta-glucuronidase</fullName>
    </submittedName>
</protein>
<dbReference type="Proteomes" id="UP000198670">
    <property type="component" value="Unassembled WGS sequence"/>
</dbReference>
<dbReference type="GO" id="GO:0005975">
    <property type="term" value="P:carbohydrate metabolic process"/>
    <property type="evidence" value="ECO:0007669"/>
    <property type="project" value="InterPro"/>
</dbReference>
<dbReference type="InterPro" id="IPR006103">
    <property type="entry name" value="Glyco_hydro_2_cat"/>
</dbReference>
<organism evidence="6 7">
    <name type="scientific">Parapedobacter indicus</name>
    <dbReference type="NCBI Taxonomy" id="1477437"/>
    <lineage>
        <taxon>Bacteria</taxon>
        <taxon>Pseudomonadati</taxon>
        <taxon>Bacteroidota</taxon>
        <taxon>Sphingobacteriia</taxon>
        <taxon>Sphingobacteriales</taxon>
        <taxon>Sphingobacteriaceae</taxon>
        <taxon>Parapedobacter</taxon>
    </lineage>
</organism>
<dbReference type="Gene3D" id="3.20.20.80">
    <property type="entry name" value="Glycosidases"/>
    <property type="match status" value="1"/>
</dbReference>
<dbReference type="Pfam" id="PF02837">
    <property type="entry name" value="Glyco_hydro_2_N"/>
    <property type="match status" value="1"/>
</dbReference>
<proteinExistence type="inferred from homology"/>
<dbReference type="InterPro" id="IPR008979">
    <property type="entry name" value="Galactose-bd-like_sf"/>
</dbReference>
<dbReference type="InterPro" id="IPR036156">
    <property type="entry name" value="Beta-gal/glucu_dom_sf"/>
</dbReference>
<evidence type="ECO:0000256" key="2">
    <source>
        <dbReference type="ARBA" id="ARBA00022801"/>
    </source>
</evidence>